<feature type="binding site" evidence="6">
    <location>
        <position position="73"/>
    </location>
    <ligand>
        <name>Mg(2+)</name>
        <dbReference type="ChEBI" id="CHEBI:18420"/>
        <label>1</label>
    </ligand>
</feature>
<dbReference type="InterPro" id="IPR000760">
    <property type="entry name" value="Inositol_monophosphatase-like"/>
</dbReference>
<comment type="similarity">
    <text evidence="1 6">Belongs to the inositol monophosphatase superfamily. CysQ family.</text>
</comment>
<keyword evidence="3 6" id="KW-0997">Cell inner membrane</keyword>
<feature type="binding site" evidence="6">
    <location>
        <begin position="92"/>
        <end position="95"/>
    </location>
    <ligand>
        <name>substrate</name>
    </ligand>
</feature>
<feature type="binding site" evidence="6">
    <location>
        <position position="93"/>
    </location>
    <ligand>
        <name>Mg(2+)</name>
        <dbReference type="ChEBI" id="CHEBI:18420"/>
        <label>2</label>
    </ligand>
</feature>
<accession>A0ABS5F6L4</accession>
<dbReference type="EMBL" id="JAAGBB010000050">
    <property type="protein sequence ID" value="MBR0668197.1"/>
    <property type="molecule type" value="Genomic_DNA"/>
</dbReference>
<feature type="binding site" evidence="6">
    <location>
        <position position="92"/>
    </location>
    <ligand>
        <name>Mg(2+)</name>
        <dbReference type="ChEBI" id="CHEBI:18420"/>
        <label>1</label>
    </ligand>
</feature>
<keyword evidence="6" id="KW-0479">Metal-binding</keyword>
<comment type="caution">
    <text evidence="7">The sequence shown here is derived from an EMBL/GenBank/DDBJ whole genome shotgun (WGS) entry which is preliminary data.</text>
</comment>
<comment type="cofactor">
    <cofactor evidence="6">
        <name>Mg(2+)</name>
        <dbReference type="ChEBI" id="CHEBI:18420"/>
    </cofactor>
</comment>
<organism evidence="7 8">
    <name type="scientific">Plastoroseomonas hellenica</name>
    <dbReference type="NCBI Taxonomy" id="2687306"/>
    <lineage>
        <taxon>Bacteria</taxon>
        <taxon>Pseudomonadati</taxon>
        <taxon>Pseudomonadota</taxon>
        <taxon>Alphaproteobacteria</taxon>
        <taxon>Acetobacterales</taxon>
        <taxon>Acetobacteraceae</taxon>
        <taxon>Plastoroseomonas</taxon>
    </lineage>
</organism>
<dbReference type="InterPro" id="IPR050725">
    <property type="entry name" value="CysQ/Inositol_MonoPase"/>
</dbReference>
<evidence type="ECO:0000256" key="1">
    <source>
        <dbReference type="ARBA" id="ARBA00005289"/>
    </source>
</evidence>
<dbReference type="Gene3D" id="3.40.190.80">
    <property type="match status" value="1"/>
</dbReference>
<feature type="binding site" evidence="6">
    <location>
        <position position="215"/>
    </location>
    <ligand>
        <name>substrate</name>
    </ligand>
</feature>
<gene>
    <name evidence="6 7" type="primary">cysQ</name>
    <name evidence="7" type="ORF">GXW71_27835</name>
</gene>
<dbReference type="PANTHER" id="PTHR43028:SF5">
    <property type="entry name" value="3'(2'),5'-BISPHOSPHATE NUCLEOTIDASE 1"/>
    <property type="match status" value="1"/>
</dbReference>
<dbReference type="HAMAP" id="MF_02095">
    <property type="entry name" value="CysQ"/>
    <property type="match status" value="1"/>
</dbReference>
<dbReference type="InterPro" id="IPR020550">
    <property type="entry name" value="Inositol_monophosphatase_CS"/>
</dbReference>
<evidence type="ECO:0000256" key="5">
    <source>
        <dbReference type="ARBA" id="ARBA00023136"/>
    </source>
</evidence>
<dbReference type="SUPFAM" id="SSF56655">
    <property type="entry name" value="Carbohydrate phosphatase"/>
    <property type="match status" value="1"/>
</dbReference>
<dbReference type="PANTHER" id="PTHR43028">
    <property type="entry name" value="3'(2'),5'-BISPHOSPHATE NUCLEOTIDASE 1"/>
    <property type="match status" value="1"/>
</dbReference>
<evidence type="ECO:0000256" key="4">
    <source>
        <dbReference type="ARBA" id="ARBA00022801"/>
    </source>
</evidence>
<dbReference type="PROSITE" id="PS00630">
    <property type="entry name" value="IMP_2"/>
    <property type="match status" value="1"/>
</dbReference>
<dbReference type="InterPro" id="IPR006240">
    <property type="entry name" value="CysQ"/>
</dbReference>
<dbReference type="EC" id="3.1.3.7" evidence="6"/>
<keyword evidence="5 6" id="KW-0472">Membrane</keyword>
<dbReference type="CDD" id="cd01638">
    <property type="entry name" value="CysQ"/>
    <property type="match status" value="1"/>
</dbReference>
<evidence type="ECO:0000313" key="7">
    <source>
        <dbReference type="EMBL" id="MBR0668197.1"/>
    </source>
</evidence>
<dbReference type="Gene3D" id="3.30.540.10">
    <property type="entry name" value="Fructose-1,6-Bisphosphatase, subunit A, domain 1"/>
    <property type="match status" value="1"/>
</dbReference>
<evidence type="ECO:0000313" key="8">
    <source>
        <dbReference type="Proteomes" id="UP001196870"/>
    </source>
</evidence>
<dbReference type="GO" id="GO:0008441">
    <property type="term" value="F:3'(2'),5'-bisphosphate nucleotidase activity"/>
    <property type="evidence" value="ECO:0007669"/>
    <property type="project" value="UniProtKB-EC"/>
</dbReference>
<keyword evidence="6" id="KW-0460">Magnesium</keyword>
<keyword evidence="2 6" id="KW-1003">Cell membrane</keyword>
<evidence type="ECO:0000256" key="3">
    <source>
        <dbReference type="ARBA" id="ARBA00022519"/>
    </source>
</evidence>
<feature type="binding site" evidence="6">
    <location>
        <position position="215"/>
    </location>
    <ligand>
        <name>Mg(2+)</name>
        <dbReference type="ChEBI" id="CHEBI:18420"/>
        <label>2</label>
    </ligand>
</feature>
<evidence type="ECO:0000256" key="2">
    <source>
        <dbReference type="ARBA" id="ARBA00022475"/>
    </source>
</evidence>
<comment type="subcellular location">
    <subcellularLocation>
        <location evidence="6">Cell inner membrane</location>
        <topology evidence="6">Peripheral membrane protein</topology>
        <orientation evidence="6">Cytoplasmic side</orientation>
    </subcellularLocation>
</comment>
<protein>
    <recommendedName>
        <fullName evidence="6">3'(2'),5'-bisphosphate nucleotidase CysQ</fullName>
        <ecNumber evidence="6">3.1.3.7</ecNumber>
    </recommendedName>
    <alternativeName>
        <fullName evidence="6">3'(2'),5-bisphosphonucleoside 3'(2')-phosphohydrolase</fullName>
    </alternativeName>
    <alternativeName>
        <fullName evidence="6">3'-phosphoadenosine 5'-phosphate phosphatase</fullName>
        <shortName evidence="6">PAP phosphatase</shortName>
    </alternativeName>
</protein>
<dbReference type="Pfam" id="PF00459">
    <property type="entry name" value="Inositol_P"/>
    <property type="match status" value="1"/>
</dbReference>
<proteinExistence type="inferred from homology"/>
<sequence length="263" mass="27078">MTTGSVPPASLLGPLARIAMAAGAAIEQVRREAAMGLVEKPDGSPLTDADLAADLVIRAGLAEAAPGIPVVCEEGAACEDMSAPRYFLIDPLDGTREFVAGDADYTVNIALIEHGRPVAGVVFAPRDGRLWSGAEGCGATRQDGAGPARPVRVRATDGGLVAVASRSHRDAATEAFLAWLGVSETRCVGSSLKFCLVAEGGADVYPRFGPTMAWDTAAGQAVLEAAGGAVFCPEGKPFRYTPENGWRNGAFIAWGASRPPIAS</sequence>
<name>A0ABS5F6L4_9PROT</name>
<comment type="function">
    <text evidence="6">Converts adenosine-3',5'-bisphosphate (PAP) to AMP.</text>
</comment>
<dbReference type="Proteomes" id="UP001196870">
    <property type="component" value="Unassembled WGS sequence"/>
</dbReference>
<keyword evidence="4 6" id="KW-0378">Hydrolase</keyword>
<evidence type="ECO:0000256" key="6">
    <source>
        <dbReference type="HAMAP-Rule" id="MF_02095"/>
    </source>
</evidence>
<keyword evidence="8" id="KW-1185">Reference proteome</keyword>
<comment type="catalytic activity">
    <reaction evidence="6">
        <text>adenosine 3',5'-bisphosphate + H2O = AMP + phosphate</text>
        <dbReference type="Rhea" id="RHEA:10040"/>
        <dbReference type="ChEBI" id="CHEBI:15377"/>
        <dbReference type="ChEBI" id="CHEBI:43474"/>
        <dbReference type="ChEBI" id="CHEBI:58343"/>
        <dbReference type="ChEBI" id="CHEBI:456215"/>
        <dbReference type="EC" id="3.1.3.7"/>
    </reaction>
</comment>
<feature type="binding site" evidence="6">
    <location>
        <position position="73"/>
    </location>
    <ligand>
        <name>substrate</name>
    </ligand>
</feature>
<reference evidence="8" key="1">
    <citation type="journal article" date="2021" name="Syst. Appl. Microbiol.">
        <title>Roseomonas hellenica sp. nov., isolated from roots of wild-growing Alkanna tinctoria.</title>
        <authorList>
            <person name="Rat A."/>
            <person name="Naranjo H.D."/>
            <person name="Lebbe L."/>
            <person name="Cnockaert M."/>
            <person name="Krigas N."/>
            <person name="Grigoriadou K."/>
            <person name="Maloupa E."/>
            <person name="Willems A."/>
        </authorList>
    </citation>
    <scope>NUCLEOTIDE SEQUENCE [LARGE SCALE GENOMIC DNA]</scope>
    <source>
        <strain evidence="8">LMG 31523</strain>
    </source>
</reference>
<feature type="binding site" evidence="6">
    <location>
        <position position="90"/>
    </location>
    <ligand>
        <name>Mg(2+)</name>
        <dbReference type="ChEBI" id="CHEBI:18420"/>
        <label>2</label>
    </ligand>
</feature>
<feature type="binding site" evidence="6">
    <location>
        <position position="90"/>
    </location>
    <ligand>
        <name>Mg(2+)</name>
        <dbReference type="ChEBI" id="CHEBI:18420"/>
        <label>1</label>
    </ligand>
</feature>
<dbReference type="NCBIfam" id="TIGR01331">
    <property type="entry name" value="bisphos_cysQ"/>
    <property type="match status" value="1"/>
</dbReference>